<accession>A0A7J7WBV4</accession>
<feature type="compositionally biased region" description="Basic and acidic residues" evidence="1">
    <location>
        <begin position="77"/>
        <end position="91"/>
    </location>
</feature>
<feature type="compositionally biased region" description="Basic residues" evidence="1">
    <location>
        <begin position="95"/>
        <end position="120"/>
    </location>
</feature>
<proteinExistence type="predicted"/>
<dbReference type="Proteomes" id="UP000558488">
    <property type="component" value="Unassembled WGS sequence"/>
</dbReference>
<dbReference type="PANTHER" id="PTHR36473:SF1">
    <property type="entry name" value="GENE 11100-RELATED"/>
    <property type="match status" value="1"/>
</dbReference>
<feature type="region of interest" description="Disordered" evidence="1">
    <location>
        <begin position="76"/>
        <end position="157"/>
    </location>
</feature>
<sequence length="304" mass="35037">MFLSPSNLRQRLQARLTAMDRPQLHRPEPEKLSYGSVGQYRRLQQPRGKNSLFKRKGIERWHRVVSPNLVKQSLLVPKEESSSGSDMEFHGSQRSQRKSVRRKVKSFVRRMLPSRRRHKPVGVGTISPRDALLPEGAQERPPPRLPSTPRTRKRSQNAALQLDVVEAETEAITRGSTLLRASTTRRLSVTALPAGRHKVPYTSKKRPHFPALKKKKHGMKNNLQRQDLTVGKLQMQVDDLIGTVTDKSLKLLAQRHAELQQCEFLGDEILQCSKQFQRVSKRTMRKYKLKNVCFPLFAEVRGWY</sequence>
<evidence type="ECO:0000313" key="2">
    <source>
        <dbReference type="EMBL" id="KAF6334882.1"/>
    </source>
</evidence>
<name>A0A7J7WBV4_PIPKU</name>
<reference evidence="2 3" key="1">
    <citation type="journal article" date="2020" name="Nature">
        <title>Six reference-quality genomes reveal evolution of bat adaptations.</title>
        <authorList>
            <person name="Jebb D."/>
            <person name="Huang Z."/>
            <person name="Pippel M."/>
            <person name="Hughes G.M."/>
            <person name="Lavrichenko K."/>
            <person name="Devanna P."/>
            <person name="Winkler S."/>
            <person name="Jermiin L.S."/>
            <person name="Skirmuntt E.C."/>
            <person name="Katzourakis A."/>
            <person name="Burkitt-Gray L."/>
            <person name="Ray D.A."/>
            <person name="Sullivan K.A.M."/>
            <person name="Roscito J.G."/>
            <person name="Kirilenko B.M."/>
            <person name="Davalos L.M."/>
            <person name="Corthals A.P."/>
            <person name="Power M.L."/>
            <person name="Jones G."/>
            <person name="Ransome R.D."/>
            <person name="Dechmann D.K.N."/>
            <person name="Locatelli A.G."/>
            <person name="Puechmaille S.J."/>
            <person name="Fedrigo O."/>
            <person name="Jarvis E.D."/>
            <person name="Hiller M."/>
            <person name="Vernes S.C."/>
            <person name="Myers E.W."/>
            <person name="Teeling E.C."/>
        </authorList>
    </citation>
    <scope>NUCLEOTIDE SEQUENCE [LARGE SCALE GENOMIC DNA]</scope>
    <source>
        <strain evidence="2">MPipKuh1</strain>
        <tissue evidence="2">Flight muscle</tissue>
    </source>
</reference>
<dbReference type="InterPro" id="IPR055322">
    <property type="entry name" value="C3orf49-like"/>
</dbReference>
<evidence type="ECO:0000313" key="3">
    <source>
        <dbReference type="Proteomes" id="UP000558488"/>
    </source>
</evidence>
<organism evidence="2 3">
    <name type="scientific">Pipistrellus kuhlii</name>
    <name type="common">Kuhl's pipistrelle</name>
    <dbReference type="NCBI Taxonomy" id="59472"/>
    <lineage>
        <taxon>Eukaryota</taxon>
        <taxon>Metazoa</taxon>
        <taxon>Chordata</taxon>
        <taxon>Craniata</taxon>
        <taxon>Vertebrata</taxon>
        <taxon>Euteleostomi</taxon>
        <taxon>Mammalia</taxon>
        <taxon>Eutheria</taxon>
        <taxon>Laurasiatheria</taxon>
        <taxon>Chiroptera</taxon>
        <taxon>Yangochiroptera</taxon>
        <taxon>Vespertilionidae</taxon>
        <taxon>Pipistrellus</taxon>
    </lineage>
</organism>
<dbReference type="EMBL" id="JACAGB010000011">
    <property type="protein sequence ID" value="KAF6334882.1"/>
    <property type="molecule type" value="Genomic_DNA"/>
</dbReference>
<protein>
    <submittedName>
        <fullName evidence="2">Uncharacterized protein</fullName>
    </submittedName>
</protein>
<evidence type="ECO:0000256" key="1">
    <source>
        <dbReference type="SAM" id="MobiDB-lite"/>
    </source>
</evidence>
<dbReference type="AlphaFoldDB" id="A0A7J7WBV4"/>
<gene>
    <name evidence="2" type="ORF">mPipKuh1_001831</name>
</gene>
<comment type="caution">
    <text evidence="2">The sequence shown here is derived from an EMBL/GenBank/DDBJ whole genome shotgun (WGS) entry which is preliminary data.</text>
</comment>
<keyword evidence="3" id="KW-1185">Reference proteome</keyword>
<dbReference type="PANTHER" id="PTHR36473">
    <property type="entry name" value="CHROMOSOME 3 OPEN READING FRAME 49"/>
    <property type="match status" value="1"/>
</dbReference>